<dbReference type="GeneID" id="5129379"/>
<dbReference type="VEuPathDB" id="FungiDB:PGUG_00678"/>
<dbReference type="EMBL" id="CH408155">
    <property type="protein sequence ID" value="EDK36580.2"/>
    <property type="molecule type" value="Genomic_DNA"/>
</dbReference>
<dbReference type="OrthoDB" id="10253476at2759"/>
<dbReference type="eggNOG" id="KOG1943">
    <property type="taxonomic scope" value="Eukaryota"/>
</dbReference>
<dbReference type="InParanoid" id="A5DBM3"/>
<dbReference type="GO" id="GO:0007023">
    <property type="term" value="P:post-chaperonin tubulin folding pathway"/>
    <property type="evidence" value="ECO:0007669"/>
    <property type="project" value="InterPro"/>
</dbReference>
<dbReference type="AlphaFoldDB" id="A5DBM3"/>
<evidence type="ECO:0000313" key="3">
    <source>
        <dbReference type="Proteomes" id="UP000001997"/>
    </source>
</evidence>
<dbReference type="Proteomes" id="UP000001997">
    <property type="component" value="Unassembled WGS sequence"/>
</dbReference>
<gene>
    <name evidence="2" type="ORF">PGUG_00678</name>
</gene>
<dbReference type="Pfam" id="PF25767">
    <property type="entry name" value="ARM_TBCD_2nd"/>
    <property type="match status" value="1"/>
</dbReference>
<dbReference type="HOGENOM" id="CLU_011301_0_0_1"/>
<dbReference type="STRING" id="294746.A5DBM3"/>
<name>A5DBM3_PICGU</name>
<dbReference type="FunCoup" id="A5DBM3">
    <property type="interactions" value="175"/>
</dbReference>
<evidence type="ECO:0000259" key="1">
    <source>
        <dbReference type="Pfam" id="PF25767"/>
    </source>
</evidence>
<dbReference type="KEGG" id="pgu:PGUG_00678"/>
<dbReference type="InterPro" id="IPR016024">
    <property type="entry name" value="ARM-type_fold"/>
</dbReference>
<feature type="domain" description="Tubulin-folding cofactor D ARM repeats" evidence="1">
    <location>
        <begin position="295"/>
        <end position="495"/>
    </location>
</feature>
<reference evidence="2 3" key="1">
    <citation type="journal article" date="2009" name="Nature">
        <title>Evolution of pathogenicity and sexual reproduction in eight Candida genomes.</title>
        <authorList>
            <person name="Butler G."/>
            <person name="Rasmussen M.D."/>
            <person name="Lin M.F."/>
            <person name="Santos M.A."/>
            <person name="Sakthikumar S."/>
            <person name="Munro C.A."/>
            <person name="Rheinbay E."/>
            <person name="Grabherr M."/>
            <person name="Forche A."/>
            <person name="Reedy J.L."/>
            <person name="Agrafioti I."/>
            <person name="Arnaud M.B."/>
            <person name="Bates S."/>
            <person name="Brown A.J."/>
            <person name="Brunke S."/>
            <person name="Costanzo M.C."/>
            <person name="Fitzpatrick D.A."/>
            <person name="de Groot P.W."/>
            <person name="Harris D."/>
            <person name="Hoyer L.L."/>
            <person name="Hube B."/>
            <person name="Klis F.M."/>
            <person name="Kodira C."/>
            <person name="Lennard N."/>
            <person name="Logue M.E."/>
            <person name="Martin R."/>
            <person name="Neiman A.M."/>
            <person name="Nikolaou E."/>
            <person name="Quail M.A."/>
            <person name="Quinn J."/>
            <person name="Santos M.C."/>
            <person name="Schmitzberger F.F."/>
            <person name="Sherlock G."/>
            <person name="Shah P."/>
            <person name="Silverstein K.A."/>
            <person name="Skrzypek M.S."/>
            <person name="Soll D."/>
            <person name="Staggs R."/>
            <person name="Stansfield I."/>
            <person name="Stumpf M.P."/>
            <person name="Sudbery P.E."/>
            <person name="Srikantha T."/>
            <person name="Zeng Q."/>
            <person name="Berman J."/>
            <person name="Berriman M."/>
            <person name="Heitman J."/>
            <person name="Gow N.A."/>
            <person name="Lorenz M.C."/>
            <person name="Birren B.W."/>
            <person name="Kellis M."/>
            <person name="Cuomo C.A."/>
        </authorList>
    </citation>
    <scope>NUCLEOTIDE SEQUENCE [LARGE SCALE GENOMIC DNA]</scope>
    <source>
        <strain evidence="3">ATCC 6260 / CBS 566 / DSM 6381 / JCM 1539 / NBRC 10279 / NRRL Y-324</strain>
    </source>
</reference>
<dbReference type="InterPro" id="IPR033162">
    <property type="entry name" value="TBCD"/>
</dbReference>
<protein>
    <recommendedName>
        <fullName evidence="1">Tubulin-folding cofactor D ARM repeats domain-containing protein</fullName>
    </recommendedName>
</protein>
<dbReference type="GO" id="GO:0007021">
    <property type="term" value="P:tubulin complex assembly"/>
    <property type="evidence" value="ECO:0007669"/>
    <property type="project" value="InterPro"/>
</dbReference>
<dbReference type="GO" id="GO:0000226">
    <property type="term" value="P:microtubule cytoskeleton organization"/>
    <property type="evidence" value="ECO:0007669"/>
    <property type="project" value="TreeGrafter"/>
</dbReference>
<dbReference type="GO" id="GO:0005096">
    <property type="term" value="F:GTPase activator activity"/>
    <property type="evidence" value="ECO:0007669"/>
    <property type="project" value="InterPro"/>
</dbReference>
<dbReference type="PANTHER" id="PTHR12658:SF0">
    <property type="entry name" value="TUBULIN-SPECIFIC CHAPERONE D"/>
    <property type="match status" value="1"/>
</dbReference>
<dbReference type="SUPFAM" id="SSF48371">
    <property type="entry name" value="ARM repeat"/>
    <property type="match status" value="1"/>
</dbReference>
<organism evidence="2 3">
    <name type="scientific">Meyerozyma guilliermondii (strain ATCC 6260 / CBS 566 / DSM 6381 / JCM 1539 / NBRC 10279 / NRRL Y-324)</name>
    <name type="common">Yeast</name>
    <name type="synonym">Candida guilliermondii</name>
    <dbReference type="NCBI Taxonomy" id="294746"/>
    <lineage>
        <taxon>Eukaryota</taxon>
        <taxon>Fungi</taxon>
        <taxon>Dikarya</taxon>
        <taxon>Ascomycota</taxon>
        <taxon>Saccharomycotina</taxon>
        <taxon>Pichiomycetes</taxon>
        <taxon>Debaryomycetaceae</taxon>
        <taxon>Meyerozyma</taxon>
    </lineage>
</organism>
<dbReference type="RefSeq" id="XP_001487301.2">
    <property type="nucleotide sequence ID" value="XM_001487251.1"/>
</dbReference>
<sequence length="1067" mass="121622">MDIDLPFGDGISRRKDHLHAEISSLLSRLLSSENASTSHLNAIGVKLNSRIDEFETSPSLLDSKLNDHIKAIAEKFLIVGTKSHENAFTRSLAQVVYCFAKVRGYKVVTNCFPSDVYSLNDLYLHYSDEKNDENEIYMLSLWLSNIVLAPFPLEKVQPDIIPKLVSTASKKLCSSYASKSQIGASVLLSRIVTRPDSFRNGTLPQFYENYILPTWSMGLDNETQKLGYSMVLNKILKLATLESGQYISDLVFRDILLLDSMYLDITRPNGLRLLYFVKLSTRIAQSFLSCGRYQDVSKIITIQVQQIMGSSSSFDTKLRYSTAKALASISRSLLSKAVNYHDQLIQFLFKQFTTNSSIQMVSQSFTRTIEVDDAVTAIHRIHTLLLFFGLIAMNKSLPIDTIPLVLSVVHKYLFFESYSGSSELGSPVRDASCFVLWAIIRLLTPESAQKLETKNPQMFLTIFQDVLKVSIFDRDLIIRRCGISVVQELIGRHGRLCLDQSGSERLGETSIKVIELMTFKAISESQKTFVLVEELLKLDICSDELLSPILKNILEEDVDFKLQKRCIRTFINVLDNENVSDDMMSNFFQKLSQMYNEHSDHIHYSIVALAFNSESARRIILKAGHSFHSELSKNLKVITAIKAETYLLYLVLCKTLGIDFDSTRAWHDVSVITMNVDSDDLDCLLQQYLSLCETLSDQDYDAALELIEHGDRAFAKSISSIKCSQYQADRLVNLLHKDKLSCALKALILDSFPLHFPLHKNDHSNLMGILKCLDNYTRTEQGDVGSEVRYSTIQLIQAHRPIFEPLALELDKRLVRISGEQIDRLRVKAFELMVGEKEVFDSSLGYFTRLFEYYRSVVLEEHESTLSVPFWRGIVFSAAAIRGPSDVINASFKAMLVFFRQITPSRVSSVFQSILQILLVPKDMPLQQQSSRAISTYTNTLNLFVKLFESGFEFPSDFDYQRLYIRSYNLHINTTNVMRIKLVLRILLFLSMPEYGSMRDARKRLCWIACKHSNTYIRNSAANCLYELALQMEAKIDTLHVLESCDWNDVQKSSLQLKIMEPIFINL</sequence>
<dbReference type="Pfam" id="PF23579">
    <property type="entry name" value="ARM_TBCD"/>
    <property type="match status" value="1"/>
</dbReference>
<dbReference type="InterPro" id="IPR058033">
    <property type="entry name" value="ARM_TBCD_2nd"/>
</dbReference>
<evidence type="ECO:0000313" key="2">
    <source>
        <dbReference type="EMBL" id="EDK36580.2"/>
    </source>
</evidence>
<accession>A5DBM3</accession>
<dbReference type="GO" id="GO:0048487">
    <property type="term" value="F:beta-tubulin binding"/>
    <property type="evidence" value="ECO:0007669"/>
    <property type="project" value="InterPro"/>
</dbReference>
<dbReference type="PANTHER" id="PTHR12658">
    <property type="entry name" value="BETA-TUBULIN COFACTOR D"/>
    <property type="match status" value="1"/>
</dbReference>
<keyword evidence="3" id="KW-1185">Reference proteome</keyword>
<proteinExistence type="predicted"/>
<dbReference type="OMA" id="ATNFICW"/>